<keyword evidence="2" id="KW-1185">Reference proteome</keyword>
<name>T1K6H7_TETUR</name>
<evidence type="ECO:0000313" key="2">
    <source>
        <dbReference type="Proteomes" id="UP000015104"/>
    </source>
</evidence>
<reference evidence="2" key="1">
    <citation type="submission" date="2011-08" db="EMBL/GenBank/DDBJ databases">
        <authorList>
            <person name="Rombauts S."/>
        </authorList>
    </citation>
    <scope>NUCLEOTIDE SEQUENCE</scope>
    <source>
        <strain evidence="2">London</strain>
    </source>
</reference>
<proteinExistence type="predicted"/>
<evidence type="ECO:0000313" key="1">
    <source>
        <dbReference type="EnsemblMetazoa" id="tetur06g00540.1"/>
    </source>
</evidence>
<dbReference type="EnsemblMetazoa" id="tetur06g00540.1">
    <property type="protein sequence ID" value="tetur06g00540.1"/>
    <property type="gene ID" value="tetur06g00540"/>
</dbReference>
<reference evidence="1" key="2">
    <citation type="submission" date="2015-06" db="UniProtKB">
        <authorList>
            <consortium name="EnsemblMetazoa"/>
        </authorList>
    </citation>
    <scope>IDENTIFICATION</scope>
</reference>
<accession>T1K6H7</accession>
<protein>
    <submittedName>
        <fullName evidence="1">Uncharacterized protein</fullName>
    </submittedName>
</protein>
<sequence>MSLRATKLSCGSSAMKTPFYMIITNNQ</sequence>
<dbReference type="AlphaFoldDB" id="T1K6H7"/>
<organism evidence="1 2">
    <name type="scientific">Tetranychus urticae</name>
    <name type="common">Two-spotted spider mite</name>
    <dbReference type="NCBI Taxonomy" id="32264"/>
    <lineage>
        <taxon>Eukaryota</taxon>
        <taxon>Metazoa</taxon>
        <taxon>Ecdysozoa</taxon>
        <taxon>Arthropoda</taxon>
        <taxon>Chelicerata</taxon>
        <taxon>Arachnida</taxon>
        <taxon>Acari</taxon>
        <taxon>Acariformes</taxon>
        <taxon>Trombidiformes</taxon>
        <taxon>Prostigmata</taxon>
        <taxon>Eleutherengona</taxon>
        <taxon>Raphignathae</taxon>
        <taxon>Tetranychoidea</taxon>
        <taxon>Tetranychidae</taxon>
        <taxon>Tetranychus</taxon>
    </lineage>
</organism>
<dbReference type="Proteomes" id="UP000015104">
    <property type="component" value="Unassembled WGS sequence"/>
</dbReference>
<dbReference type="EMBL" id="CAEY01001792">
    <property type="status" value="NOT_ANNOTATED_CDS"/>
    <property type="molecule type" value="Genomic_DNA"/>
</dbReference>
<dbReference type="HOGENOM" id="CLU_3415418_0_0_1"/>